<feature type="transmembrane region" description="Helical" evidence="7">
    <location>
        <begin position="99"/>
        <end position="120"/>
    </location>
</feature>
<evidence type="ECO:0000259" key="8">
    <source>
        <dbReference type="PROSITE" id="PS50928"/>
    </source>
</evidence>
<feature type="transmembrane region" description="Helical" evidence="7">
    <location>
        <begin position="132"/>
        <end position="151"/>
    </location>
</feature>
<feature type="transmembrane region" description="Helical" evidence="7">
    <location>
        <begin position="180"/>
        <end position="206"/>
    </location>
</feature>
<sequence length="263" mass="28515">MRDRLAVDLRQYLEWLAPVLAMVTIIVLWEIICRVFVIPEFILPSPSEVVTAGLNQSASQWADNITNTLTVAVAGYLVAIVVSIPLAVALGLSPLLSRTIFPILVVIHSTPVVAIAPIIVVTMGTGALPRVFITFLISFFPIIISTVTGILETPEELLEMSRSLRAPRIREIVQIRLPSAIPYIFSALKVSVTLAVIGAVVAEFVASETGLGYAILFSTSSFNVPAAFANLAVLVVLSLILFKIVSIVQVIFFSWSLETTKKK</sequence>
<comment type="subcellular location">
    <subcellularLocation>
        <location evidence="1 7">Cell membrane</location>
        <topology evidence="1 7">Multi-pass membrane protein</topology>
    </subcellularLocation>
</comment>
<evidence type="ECO:0000256" key="4">
    <source>
        <dbReference type="ARBA" id="ARBA00022692"/>
    </source>
</evidence>
<protein>
    <submittedName>
        <fullName evidence="9">NitT/TauT family transport system permease protein</fullName>
    </submittedName>
</protein>
<dbReference type="Proteomes" id="UP000256900">
    <property type="component" value="Unassembled WGS sequence"/>
</dbReference>
<dbReference type="InterPro" id="IPR000515">
    <property type="entry name" value="MetI-like"/>
</dbReference>
<feature type="domain" description="ABC transmembrane type-1" evidence="8">
    <location>
        <begin position="65"/>
        <end position="252"/>
    </location>
</feature>
<evidence type="ECO:0000256" key="3">
    <source>
        <dbReference type="ARBA" id="ARBA00022475"/>
    </source>
</evidence>
<feature type="transmembrane region" description="Helical" evidence="7">
    <location>
        <begin position="69"/>
        <end position="92"/>
    </location>
</feature>
<dbReference type="AlphaFoldDB" id="A0A3D9Z6H8"/>
<keyword evidence="3" id="KW-1003">Cell membrane</keyword>
<organism evidence="9 10">
    <name type="scientific">Methylovirgula ligni</name>
    <dbReference type="NCBI Taxonomy" id="569860"/>
    <lineage>
        <taxon>Bacteria</taxon>
        <taxon>Pseudomonadati</taxon>
        <taxon>Pseudomonadota</taxon>
        <taxon>Alphaproteobacteria</taxon>
        <taxon>Hyphomicrobiales</taxon>
        <taxon>Beijerinckiaceae</taxon>
        <taxon>Methylovirgula</taxon>
    </lineage>
</organism>
<proteinExistence type="inferred from homology"/>
<evidence type="ECO:0000256" key="5">
    <source>
        <dbReference type="ARBA" id="ARBA00022989"/>
    </source>
</evidence>
<dbReference type="PANTHER" id="PTHR30151:SF20">
    <property type="entry name" value="ABC TRANSPORTER PERMEASE PROTEIN HI_0355-RELATED"/>
    <property type="match status" value="1"/>
</dbReference>
<dbReference type="CDD" id="cd06261">
    <property type="entry name" value="TM_PBP2"/>
    <property type="match status" value="1"/>
</dbReference>
<evidence type="ECO:0000313" key="10">
    <source>
        <dbReference type="Proteomes" id="UP000256900"/>
    </source>
</evidence>
<dbReference type="GO" id="GO:0055085">
    <property type="term" value="P:transmembrane transport"/>
    <property type="evidence" value="ECO:0007669"/>
    <property type="project" value="InterPro"/>
</dbReference>
<dbReference type="PANTHER" id="PTHR30151">
    <property type="entry name" value="ALKANE SULFONATE ABC TRANSPORTER-RELATED, MEMBRANE SUBUNIT"/>
    <property type="match status" value="1"/>
</dbReference>
<dbReference type="InterPro" id="IPR035906">
    <property type="entry name" value="MetI-like_sf"/>
</dbReference>
<dbReference type="SUPFAM" id="SSF161098">
    <property type="entry name" value="MetI-like"/>
    <property type="match status" value="1"/>
</dbReference>
<keyword evidence="4 7" id="KW-0812">Transmembrane</keyword>
<evidence type="ECO:0000256" key="1">
    <source>
        <dbReference type="ARBA" id="ARBA00004651"/>
    </source>
</evidence>
<keyword evidence="2 7" id="KW-0813">Transport</keyword>
<evidence type="ECO:0000256" key="7">
    <source>
        <dbReference type="RuleBase" id="RU363032"/>
    </source>
</evidence>
<dbReference type="Pfam" id="PF00528">
    <property type="entry name" value="BPD_transp_1"/>
    <property type="match status" value="1"/>
</dbReference>
<reference evidence="9 10" key="1">
    <citation type="submission" date="2018-08" db="EMBL/GenBank/DDBJ databases">
        <title>Genomic Encyclopedia of Type Strains, Phase IV (KMG-IV): sequencing the most valuable type-strain genomes for metagenomic binning, comparative biology and taxonomic classification.</title>
        <authorList>
            <person name="Goeker M."/>
        </authorList>
    </citation>
    <scope>NUCLEOTIDE SEQUENCE [LARGE SCALE GENOMIC DNA]</scope>
    <source>
        <strain evidence="9 10">BW863</strain>
    </source>
</reference>
<name>A0A3D9Z6H8_9HYPH</name>
<comment type="similarity">
    <text evidence="7">Belongs to the binding-protein-dependent transport system permease family.</text>
</comment>
<dbReference type="OrthoDB" id="9786495at2"/>
<evidence type="ECO:0000313" key="9">
    <source>
        <dbReference type="EMBL" id="REF89139.1"/>
    </source>
</evidence>
<keyword evidence="5 7" id="KW-1133">Transmembrane helix</keyword>
<evidence type="ECO:0000256" key="2">
    <source>
        <dbReference type="ARBA" id="ARBA00022448"/>
    </source>
</evidence>
<keyword evidence="6 7" id="KW-0472">Membrane</keyword>
<dbReference type="EMBL" id="QUMO01000001">
    <property type="protein sequence ID" value="REF89139.1"/>
    <property type="molecule type" value="Genomic_DNA"/>
</dbReference>
<dbReference type="GO" id="GO:0005886">
    <property type="term" value="C:plasma membrane"/>
    <property type="evidence" value="ECO:0007669"/>
    <property type="project" value="UniProtKB-SubCell"/>
</dbReference>
<feature type="transmembrane region" description="Helical" evidence="7">
    <location>
        <begin position="226"/>
        <end position="253"/>
    </location>
</feature>
<accession>A0A3D9Z6H8</accession>
<keyword evidence="10" id="KW-1185">Reference proteome</keyword>
<comment type="caution">
    <text evidence="9">The sequence shown here is derived from an EMBL/GenBank/DDBJ whole genome shotgun (WGS) entry which is preliminary data.</text>
</comment>
<dbReference type="Gene3D" id="1.10.3720.10">
    <property type="entry name" value="MetI-like"/>
    <property type="match status" value="1"/>
</dbReference>
<dbReference type="PROSITE" id="PS50928">
    <property type="entry name" value="ABC_TM1"/>
    <property type="match status" value="1"/>
</dbReference>
<gene>
    <name evidence="9" type="ORF">DES32_0354</name>
</gene>
<evidence type="ECO:0000256" key="6">
    <source>
        <dbReference type="ARBA" id="ARBA00023136"/>
    </source>
</evidence>
<feature type="transmembrane region" description="Helical" evidence="7">
    <location>
        <begin position="12"/>
        <end position="37"/>
    </location>
</feature>